<dbReference type="CDD" id="cd16015">
    <property type="entry name" value="LTA_synthase"/>
    <property type="match status" value="1"/>
</dbReference>
<dbReference type="NCBIfam" id="NF009027">
    <property type="entry name" value="PRK12363.1"/>
    <property type="match status" value="1"/>
</dbReference>
<dbReference type="Proteomes" id="UP000284908">
    <property type="component" value="Unassembled WGS sequence"/>
</dbReference>
<dbReference type="EMBL" id="RAHH01000001">
    <property type="protein sequence ID" value="RJT47646.1"/>
    <property type="molecule type" value="Genomic_DNA"/>
</dbReference>
<dbReference type="PANTHER" id="PTHR47371:SF3">
    <property type="entry name" value="PHOSPHOGLYCEROL TRANSFERASE I"/>
    <property type="match status" value="1"/>
</dbReference>
<gene>
    <name evidence="8" type="ORF">D6C13_01160</name>
</gene>
<dbReference type="GO" id="GO:0008960">
    <property type="term" value="F:phosphatidylglycerol-membrane-oligosaccharide glycerophosphotransferase activity"/>
    <property type="evidence" value="ECO:0007669"/>
    <property type="project" value="UniProtKB-EC"/>
</dbReference>
<feature type="transmembrane region" description="Helical" evidence="6">
    <location>
        <begin position="74"/>
        <end position="94"/>
    </location>
</feature>
<evidence type="ECO:0000313" key="8">
    <source>
        <dbReference type="EMBL" id="RJT47646.1"/>
    </source>
</evidence>
<comment type="subcellular location">
    <subcellularLocation>
        <location evidence="1">Cell membrane</location>
        <topology evidence="1">Multi-pass membrane protein</topology>
    </subcellularLocation>
</comment>
<feature type="transmembrane region" description="Helical" evidence="6">
    <location>
        <begin position="106"/>
        <end position="126"/>
    </location>
</feature>
<name>A0A419NFI7_9GAMM</name>
<dbReference type="PANTHER" id="PTHR47371">
    <property type="entry name" value="LIPOTEICHOIC ACID SYNTHASE"/>
    <property type="match status" value="1"/>
</dbReference>
<keyword evidence="2" id="KW-1003">Cell membrane</keyword>
<evidence type="ECO:0000256" key="2">
    <source>
        <dbReference type="ARBA" id="ARBA00022475"/>
    </source>
</evidence>
<organism evidence="8 9">
    <name type="scientific">Rahnella woolbedingensis</name>
    <dbReference type="NCBI Taxonomy" id="1510574"/>
    <lineage>
        <taxon>Bacteria</taxon>
        <taxon>Pseudomonadati</taxon>
        <taxon>Pseudomonadota</taxon>
        <taxon>Gammaproteobacteria</taxon>
        <taxon>Enterobacterales</taxon>
        <taxon>Yersiniaceae</taxon>
        <taxon>Rahnella</taxon>
    </lineage>
</organism>
<sequence length="736" mass="81556">MTYTLLALLMIFTIASPKFIVTKTMVTIVTLLAFAFWYISNMFTGNGVNDAVFYHLQNSSEGVSVDDLIPKIKVASFFIAIILFLIIYCTLIKLKKIKSLHLPISSSLYLMVLISVIFSSFSINIFNATKESFFSKGNAAAVKSEYLIPDKNLDKKYNYVFIYAESLERTFRDLEGENYLPHLSALADNYADFTNIIQPANRGFGWTMAGMVNTQCGIPLVMAQGNAGENLSEFLNNANCVATWLTNQGYNTEFLRGSDKEFAGGDKFFSQHGWSRQDDLNYFVKNGLASPDQISSWGVHDGVLLNHAWMEFDRLTKSQQPFLLSFLTVNTHSPDGLLLSDCKNKVGIKTGYAMLSAVQCSDYLLADFIKKIINSPSFDNTIIVLVSDHLMMENDASALLDKHKDLRRNNFIIIKKGLKPVKNTTAGTLMDVWPTVLDISGSQNKSLGFGRSLNNNEENKYVADYKLGKNADYLAFASDLWGVTSLKDKTFQSGDKLQIGSQKFSLPIYSPISESKLNFLWFEAFAKNIFKITSDNHSFFYANLCKNIGINENAICGYLVSPDTITKLRITPQGIVSSKKSNYQSVFFKRNIEGVSSAPFFMESGFSAPGTNNGLPSGINFLSPQNSSFKIELNYQTCTGAVVDDNAVQNLIGKNKVSIIASSDSIICSGENGYISLNGIFKSDVFSSVQFRQQIIGVVKDGKSEFIKGLPGVPLDAFIDTDKGNLISVCKAFNDC</sequence>
<dbReference type="EC" id="2.7.8.20" evidence="8"/>
<feature type="transmembrane region" description="Helical" evidence="6">
    <location>
        <begin position="20"/>
        <end position="39"/>
    </location>
</feature>
<evidence type="ECO:0000256" key="6">
    <source>
        <dbReference type="SAM" id="Phobius"/>
    </source>
</evidence>
<dbReference type="GO" id="GO:0005886">
    <property type="term" value="C:plasma membrane"/>
    <property type="evidence" value="ECO:0007669"/>
    <property type="project" value="UniProtKB-SubCell"/>
</dbReference>
<dbReference type="InterPro" id="IPR050448">
    <property type="entry name" value="OpgB/LTA_synthase_biosynth"/>
</dbReference>
<dbReference type="InterPro" id="IPR000917">
    <property type="entry name" value="Sulfatase_N"/>
</dbReference>
<dbReference type="Pfam" id="PF00884">
    <property type="entry name" value="Sulfatase"/>
    <property type="match status" value="1"/>
</dbReference>
<dbReference type="Gene3D" id="3.40.720.10">
    <property type="entry name" value="Alkaline Phosphatase, subunit A"/>
    <property type="match status" value="1"/>
</dbReference>
<dbReference type="AlphaFoldDB" id="A0A419NFI7"/>
<evidence type="ECO:0000256" key="4">
    <source>
        <dbReference type="ARBA" id="ARBA00022989"/>
    </source>
</evidence>
<keyword evidence="5 6" id="KW-0472">Membrane</keyword>
<proteinExistence type="predicted"/>
<evidence type="ECO:0000259" key="7">
    <source>
        <dbReference type="Pfam" id="PF00884"/>
    </source>
</evidence>
<evidence type="ECO:0000256" key="3">
    <source>
        <dbReference type="ARBA" id="ARBA00022692"/>
    </source>
</evidence>
<evidence type="ECO:0000256" key="5">
    <source>
        <dbReference type="ARBA" id="ARBA00023136"/>
    </source>
</evidence>
<keyword evidence="3 6" id="KW-0812">Transmembrane</keyword>
<reference evidence="8 9" key="1">
    <citation type="submission" date="2018-09" db="EMBL/GenBank/DDBJ databases">
        <authorList>
            <person name="Le Fleche-Mateos A."/>
        </authorList>
    </citation>
    <scope>NUCLEOTIDE SEQUENCE [LARGE SCALE GENOMIC DNA]</scope>
    <source>
        <strain evidence="8 9">DSM 27399</strain>
    </source>
</reference>
<keyword evidence="8" id="KW-0808">Transferase</keyword>
<dbReference type="InterPro" id="IPR017850">
    <property type="entry name" value="Alkaline_phosphatase_core_sf"/>
</dbReference>
<accession>A0A419NFI7</accession>
<feature type="domain" description="Sulfatase N-terminal" evidence="7">
    <location>
        <begin position="158"/>
        <end position="441"/>
    </location>
</feature>
<dbReference type="OrthoDB" id="9760224at2"/>
<comment type="caution">
    <text evidence="8">The sequence shown here is derived from an EMBL/GenBank/DDBJ whole genome shotgun (WGS) entry which is preliminary data.</text>
</comment>
<keyword evidence="4 6" id="KW-1133">Transmembrane helix</keyword>
<evidence type="ECO:0000256" key="1">
    <source>
        <dbReference type="ARBA" id="ARBA00004651"/>
    </source>
</evidence>
<protein>
    <submittedName>
        <fullName evidence="8">Phosphoglycerol transferase I</fullName>
        <ecNumber evidence="8">2.7.8.20</ecNumber>
    </submittedName>
</protein>
<dbReference type="RefSeq" id="WP_120131012.1">
    <property type="nucleotide sequence ID" value="NZ_RAHH01000001.1"/>
</dbReference>
<dbReference type="SUPFAM" id="SSF53649">
    <property type="entry name" value="Alkaline phosphatase-like"/>
    <property type="match status" value="1"/>
</dbReference>
<evidence type="ECO:0000313" key="9">
    <source>
        <dbReference type="Proteomes" id="UP000284908"/>
    </source>
</evidence>
<keyword evidence="9" id="KW-1185">Reference proteome</keyword>